<dbReference type="PROSITE" id="PS00503">
    <property type="entry name" value="PECTINESTERASE_2"/>
    <property type="match status" value="1"/>
</dbReference>
<dbReference type="EC" id="3.1.1.11" evidence="4 11"/>
<dbReference type="GO" id="GO:0005576">
    <property type="term" value="C:extracellular region"/>
    <property type="evidence" value="ECO:0007669"/>
    <property type="project" value="UniProtKB-SubCell"/>
</dbReference>
<dbReference type="EMBL" id="QXFU01002563">
    <property type="protein sequence ID" value="KAE8984218.1"/>
    <property type="molecule type" value="Genomic_DNA"/>
</dbReference>
<accession>A0A6A3ITB7</accession>
<dbReference type="AlphaFoldDB" id="A0A6A3ITB7"/>
<evidence type="ECO:0000256" key="7">
    <source>
        <dbReference type="ARBA" id="ARBA00022801"/>
    </source>
</evidence>
<comment type="similarity">
    <text evidence="3">Belongs to the pectinesterase family.</text>
</comment>
<dbReference type="FunFam" id="2.160.20.10:FF:000014">
    <property type="entry name" value="Pectinesterase"/>
    <property type="match status" value="1"/>
</dbReference>
<dbReference type="PANTHER" id="PTHR31321">
    <property type="entry name" value="ACYL-COA THIOESTER HYDROLASE YBHC-RELATED"/>
    <property type="match status" value="1"/>
</dbReference>
<dbReference type="InterPro" id="IPR011050">
    <property type="entry name" value="Pectin_lyase_fold/virulence"/>
</dbReference>
<evidence type="ECO:0000313" key="17">
    <source>
        <dbReference type="Proteomes" id="UP000434957"/>
    </source>
</evidence>
<sequence length="328" mass="34816">MSALAAVEAACSGSNARTQPPSGAIVVDASGSYMGSVKTVSQGVAKLSGTTAQQTLFIFPGTYREQVRLSPLNGPLVVQGYTCNTMAYSANQVTITHAMAQKDLAPNVQSRNDAISTLSMKSNSGVKLYNINVANTAGNVGQAVATYVDGAAYGFYACKLTGYQDTLCANKGRELYARSYIGGAIDFVFGLKAKAWFESCDVESIGTGCITANGNSDTSNPSEYVFNNARVFGSGSGTAFLGRPWRPYARVVWQNSQLGSVINPKGWQSWDSSSSTTNVFLREFNNTGPGASTAQRVSFSGKLSGPVSIENILGSNYKSEWWVDTNFL</sequence>
<name>A0A6A3ITB7_9STRA</name>
<dbReference type="InterPro" id="IPR012334">
    <property type="entry name" value="Pectin_lyas_fold"/>
</dbReference>
<keyword evidence="7 11" id="KW-0378">Hydrolase</keyword>
<dbReference type="Pfam" id="PF01095">
    <property type="entry name" value="Pectinesterase"/>
    <property type="match status" value="1"/>
</dbReference>
<dbReference type="EMBL" id="QXFV01002650">
    <property type="protein sequence ID" value="KAE8985012.1"/>
    <property type="molecule type" value="Genomic_DNA"/>
</dbReference>
<evidence type="ECO:0000256" key="2">
    <source>
        <dbReference type="ARBA" id="ARBA00005184"/>
    </source>
</evidence>
<evidence type="ECO:0000313" key="15">
    <source>
        <dbReference type="EMBL" id="KAE9295134.1"/>
    </source>
</evidence>
<evidence type="ECO:0000259" key="12">
    <source>
        <dbReference type="Pfam" id="PF01095"/>
    </source>
</evidence>
<protein>
    <recommendedName>
        <fullName evidence="4 11">Pectinesterase</fullName>
        <ecNumber evidence="4 11">3.1.1.11</ecNumber>
    </recommendedName>
</protein>
<dbReference type="InterPro" id="IPR033131">
    <property type="entry name" value="Pectinesterase_Asp_AS"/>
</dbReference>
<evidence type="ECO:0000256" key="4">
    <source>
        <dbReference type="ARBA" id="ARBA00013229"/>
    </source>
</evidence>
<dbReference type="GO" id="GO:0045490">
    <property type="term" value="P:pectin catabolic process"/>
    <property type="evidence" value="ECO:0007669"/>
    <property type="project" value="UniProtKB-UniRule"/>
</dbReference>
<evidence type="ECO:0000256" key="5">
    <source>
        <dbReference type="ARBA" id="ARBA00022525"/>
    </source>
</evidence>
<keyword evidence="8 11" id="KW-0063">Aspartyl esterase</keyword>
<dbReference type="GO" id="GO:0030599">
    <property type="term" value="F:pectinesterase activity"/>
    <property type="evidence" value="ECO:0007669"/>
    <property type="project" value="UniProtKB-UniRule"/>
</dbReference>
<dbReference type="SUPFAM" id="SSF51126">
    <property type="entry name" value="Pectin lyase-like"/>
    <property type="match status" value="1"/>
</dbReference>
<dbReference type="PANTHER" id="PTHR31321:SF57">
    <property type="entry name" value="PECTINESTERASE 53-RELATED"/>
    <property type="match status" value="1"/>
</dbReference>
<dbReference type="UniPathway" id="UPA00545">
    <property type="reaction ID" value="UER00823"/>
</dbReference>
<keyword evidence="5" id="KW-0964">Secreted</keyword>
<comment type="caution">
    <text evidence="14">The sequence shown here is derived from an EMBL/GenBank/DDBJ whole genome shotgun (WGS) entry which is preliminary data.</text>
</comment>
<evidence type="ECO:0000256" key="8">
    <source>
        <dbReference type="ARBA" id="ARBA00023085"/>
    </source>
</evidence>
<dbReference type="EMBL" id="QXFT01002643">
    <property type="protein sequence ID" value="KAE9295134.1"/>
    <property type="molecule type" value="Genomic_DNA"/>
</dbReference>
<evidence type="ECO:0000256" key="3">
    <source>
        <dbReference type="ARBA" id="ARBA00008891"/>
    </source>
</evidence>
<comment type="subcellular location">
    <subcellularLocation>
        <location evidence="1">Secreted</location>
    </subcellularLocation>
</comment>
<evidence type="ECO:0000256" key="6">
    <source>
        <dbReference type="ARBA" id="ARBA00022729"/>
    </source>
</evidence>
<evidence type="ECO:0000256" key="9">
    <source>
        <dbReference type="ARBA" id="ARBA00047928"/>
    </source>
</evidence>
<gene>
    <name evidence="14" type="ORF">PR001_g23016</name>
    <name evidence="13" type="ORF">PR002_g23016</name>
    <name evidence="15" type="ORF">PR003_g24094</name>
</gene>
<keyword evidence="17" id="KW-1185">Reference proteome</keyword>
<dbReference type="Proteomes" id="UP000434957">
    <property type="component" value="Unassembled WGS sequence"/>
</dbReference>
<comment type="catalytic activity">
    <reaction evidence="9 11">
        <text>[(1-&gt;4)-alpha-D-galacturonosyl methyl ester](n) + n H2O = [(1-&gt;4)-alpha-D-galacturonosyl](n) + n methanol + n H(+)</text>
        <dbReference type="Rhea" id="RHEA:22380"/>
        <dbReference type="Rhea" id="RHEA-COMP:14570"/>
        <dbReference type="Rhea" id="RHEA-COMP:14573"/>
        <dbReference type="ChEBI" id="CHEBI:15377"/>
        <dbReference type="ChEBI" id="CHEBI:15378"/>
        <dbReference type="ChEBI" id="CHEBI:17790"/>
        <dbReference type="ChEBI" id="CHEBI:140522"/>
        <dbReference type="ChEBI" id="CHEBI:140523"/>
        <dbReference type="EC" id="3.1.1.11"/>
    </reaction>
</comment>
<evidence type="ECO:0000313" key="18">
    <source>
        <dbReference type="Proteomes" id="UP000435112"/>
    </source>
</evidence>
<keyword evidence="6" id="KW-0732">Signal</keyword>
<dbReference type="Proteomes" id="UP000435112">
    <property type="component" value="Unassembled WGS sequence"/>
</dbReference>
<dbReference type="OrthoDB" id="2019149at2759"/>
<organism evidence="14 16">
    <name type="scientific">Phytophthora rubi</name>
    <dbReference type="NCBI Taxonomy" id="129364"/>
    <lineage>
        <taxon>Eukaryota</taxon>
        <taxon>Sar</taxon>
        <taxon>Stramenopiles</taxon>
        <taxon>Oomycota</taxon>
        <taxon>Peronosporomycetes</taxon>
        <taxon>Peronosporales</taxon>
        <taxon>Peronosporaceae</taxon>
        <taxon>Phytophthora</taxon>
    </lineage>
</organism>
<dbReference type="Gene3D" id="2.160.20.10">
    <property type="entry name" value="Single-stranded right-handed beta-helix, Pectin lyase-like"/>
    <property type="match status" value="1"/>
</dbReference>
<proteinExistence type="inferred from homology"/>
<comment type="pathway">
    <text evidence="2 11">Glycan metabolism; pectin degradation; 2-dehydro-3-deoxy-D-gluconate from pectin: step 1/5.</text>
</comment>
<dbReference type="Proteomes" id="UP000429607">
    <property type="component" value="Unassembled WGS sequence"/>
</dbReference>
<evidence type="ECO:0000313" key="14">
    <source>
        <dbReference type="EMBL" id="KAE8985012.1"/>
    </source>
</evidence>
<feature type="domain" description="Pectinesterase catalytic" evidence="12">
    <location>
        <begin position="26"/>
        <end position="301"/>
    </location>
</feature>
<evidence type="ECO:0000313" key="13">
    <source>
        <dbReference type="EMBL" id="KAE8984218.1"/>
    </source>
</evidence>
<evidence type="ECO:0000256" key="11">
    <source>
        <dbReference type="RuleBase" id="RU000589"/>
    </source>
</evidence>
<evidence type="ECO:0000256" key="1">
    <source>
        <dbReference type="ARBA" id="ARBA00004613"/>
    </source>
</evidence>
<feature type="active site" evidence="10">
    <location>
        <position position="186"/>
    </location>
</feature>
<dbReference type="InterPro" id="IPR000070">
    <property type="entry name" value="Pectinesterase_cat"/>
</dbReference>
<dbReference type="GO" id="GO:0042545">
    <property type="term" value="P:cell wall modification"/>
    <property type="evidence" value="ECO:0007669"/>
    <property type="project" value="UniProtKB-UniRule"/>
</dbReference>
<evidence type="ECO:0000256" key="10">
    <source>
        <dbReference type="PROSITE-ProRule" id="PRU10040"/>
    </source>
</evidence>
<evidence type="ECO:0000313" key="16">
    <source>
        <dbReference type="Proteomes" id="UP000429607"/>
    </source>
</evidence>
<reference evidence="16 18" key="1">
    <citation type="submission" date="2018-09" db="EMBL/GenBank/DDBJ databases">
        <title>Genomic investigation of the strawberry pathogen Phytophthora fragariae indicates pathogenicity is determined by transcriptional variation in three key races.</title>
        <authorList>
            <person name="Adams T.M."/>
            <person name="Armitage A.D."/>
            <person name="Sobczyk M.K."/>
            <person name="Bates H.J."/>
            <person name="Dunwell J.M."/>
            <person name="Nellist C.F."/>
            <person name="Harrison R.J."/>
        </authorList>
    </citation>
    <scope>NUCLEOTIDE SEQUENCE [LARGE SCALE GENOMIC DNA]</scope>
    <source>
        <strain evidence="14 16">SCRP249</strain>
        <strain evidence="13 18">SCRP324</strain>
        <strain evidence="15 17">SCRP333</strain>
    </source>
</reference>